<reference evidence="3" key="1">
    <citation type="journal article" date="2019" name="Int. J. Syst. Evol. Microbiol.">
        <title>The Global Catalogue of Microorganisms (GCM) 10K type strain sequencing project: providing services to taxonomists for standard genome sequencing and annotation.</title>
        <authorList>
            <consortium name="The Broad Institute Genomics Platform"/>
            <consortium name="The Broad Institute Genome Sequencing Center for Infectious Disease"/>
            <person name="Wu L."/>
            <person name="Ma J."/>
        </authorList>
    </citation>
    <scope>NUCLEOTIDE SEQUENCE [LARGE SCALE GENOMIC DNA]</scope>
    <source>
        <strain evidence="3">JCM 17591</strain>
    </source>
</reference>
<dbReference type="PANTHER" id="PTHR48207">
    <property type="entry name" value="SUCCINATE--HYDROXYMETHYLGLUTARATE COA-TRANSFERASE"/>
    <property type="match status" value="1"/>
</dbReference>
<dbReference type="RefSeq" id="WP_344752061.1">
    <property type="nucleotide sequence ID" value="NZ_BAABBW010000001.1"/>
</dbReference>
<keyword evidence="1 2" id="KW-0808">Transferase</keyword>
<accession>A0ABP7ZUA6</accession>
<dbReference type="Gene3D" id="3.30.1540.10">
    <property type="entry name" value="formyl-coa transferase, domain 3"/>
    <property type="match status" value="1"/>
</dbReference>
<evidence type="ECO:0000256" key="1">
    <source>
        <dbReference type="ARBA" id="ARBA00022679"/>
    </source>
</evidence>
<dbReference type="Proteomes" id="UP001501079">
    <property type="component" value="Unassembled WGS sequence"/>
</dbReference>
<protein>
    <submittedName>
        <fullName evidence="2">Formyl-CoA transferase</fullName>
    </submittedName>
</protein>
<dbReference type="InterPro" id="IPR050483">
    <property type="entry name" value="CoA-transferase_III_domain"/>
</dbReference>
<dbReference type="PANTHER" id="PTHR48207:SF3">
    <property type="entry name" value="SUCCINATE--HYDROXYMETHYLGLUTARATE COA-TRANSFERASE"/>
    <property type="match status" value="1"/>
</dbReference>
<organism evidence="2 3">
    <name type="scientific">Gryllotalpicola koreensis</name>
    <dbReference type="NCBI Taxonomy" id="993086"/>
    <lineage>
        <taxon>Bacteria</taxon>
        <taxon>Bacillati</taxon>
        <taxon>Actinomycetota</taxon>
        <taxon>Actinomycetes</taxon>
        <taxon>Micrococcales</taxon>
        <taxon>Microbacteriaceae</taxon>
        <taxon>Gryllotalpicola</taxon>
    </lineage>
</organism>
<name>A0ABP7ZUA6_9MICO</name>
<evidence type="ECO:0000313" key="2">
    <source>
        <dbReference type="EMBL" id="GAA4170631.1"/>
    </source>
</evidence>
<proteinExistence type="predicted"/>
<dbReference type="InterPro" id="IPR003673">
    <property type="entry name" value="CoA-Trfase_fam_III"/>
</dbReference>
<dbReference type="SUPFAM" id="SSF89796">
    <property type="entry name" value="CoA-transferase family III (CaiB/BaiF)"/>
    <property type="match status" value="1"/>
</dbReference>
<dbReference type="InterPro" id="IPR023606">
    <property type="entry name" value="CoA-Trfase_III_dom_1_sf"/>
</dbReference>
<dbReference type="Gene3D" id="3.40.50.10540">
    <property type="entry name" value="Crotonobetainyl-coa:carnitine coa-transferase, domain 1"/>
    <property type="match status" value="1"/>
</dbReference>
<evidence type="ECO:0000313" key="3">
    <source>
        <dbReference type="Proteomes" id="UP001501079"/>
    </source>
</evidence>
<dbReference type="InterPro" id="IPR044855">
    <property type="entry name" value="CoA-Trfase_III_dom3_sf"/>
</dbReference>
<dbReference type="GO" id="GO:0016740">
    <property type="term" value="F:transferase activity"/>
    <property type="evidence" value="ECO:0007669"/>
    <property type="project" value="UniProtKB-KW"/>
</dbReference>
<gene>
    <name evidence="2" type="primary">frc</name>
    <name evidence="2" type="ORF">GCM10022287_08840</name>
</gene>
<comment type="caution">
    <text evidence="2">The sequence shown here is derived from an EMBL/GenBank/DDBJ whole genome shotgun (WGS) entry which is preliminary data.</text>
</comment>
<keyword evidence="3" id="KW-1185">Reference proteome</keyword>
<dbReference type="EMBL" id="BAABBW010000001">
    <property type="protein sequence ID" value="GAA4170631.1"/>
    <property type="molecule type" value="Genomic_DNA"/>
</dbReference>
<sequence>MNFQPLSGIRVLDFTWNVAGPTATKVLAALGADVIKVEWPLRPDPGRAFSFSPVTPGVFDSGGFFADLNSGKRSFTVDPNTEAGREILEEIIARCNLVIESFSARVMKGWGLGWERLQELNESLVYVSVSGFGHTGPHASYVSYGPTAQAVSGVTAASGRPGREPAGWGYSYLDVMTGYQAAFASVAALRQQKETGSGARVDLSQLETGASLIGPLLMNADELEAQGEAFPPGNHAVERWGQAGYRYEVGAPYNVYPTAPQGEDDTDAFCAISVLTDAQWQMLAGLAAEHGHAAPDGLDTVRDRIERQAELDAWLSDWTREVEKFELADLLQSRGIPAAAMESGKDRIESDPSLAAREVFQATEHPFVGVHRMSSLPVLVDGRPLPAKASWPLLGRHTDEILAGVLGYDEGRITDLRRTGVTWPTGLPRADKPVEEVAA</sequence>
<dbReference type="Pfam" id="PF02515">
    <property type="entry name" value="CoA_transf_3"/>
    <property type="match status" value="1"/>
</dbReference>